<proteinExistence type="predicted"/>
<dbReference type="InParanoid" id="A0A251T1F3"/>
<evidence type="ECO:0000313" key="2">
    <source>
        <dbReference type="Proteomes" id="UP000215914"/>
    </source>
</evidence>
<evidence type="ECO:0008006" key="3">
    <source>
        <dbReference type="Google" id="ProtNLM"/>
    </source>
</evidence>
<gene>
    <name evidence="1" type="ORF">HannXRQ_Chr12g0367841</name>
</gene>
<dbReference type="Gene3D" id="1.10.110.10">
    <property type="entry name" value="Plant lipid-transfer and hydrophobic proteins"/>
    <property type="match status" value="1"/>
</dbReference>
<accession>A0A251T1F3</accession>
<dbReference type="Proteomes" id="UP000215914">
    <property type="component" value="Chromosome 12"/>
</dbReference>
<dbReference type="InterPro" id="IPR036312">
    <property type="entry name" value="Bifun_inhib/LTP/seed_sf"/>
</dbReference>
<sequence>MAFSMMSAYRTTTIEDNGHEMQMEISSSFQNQCPNSVQGDSCDPYFQFLISNHIKKCCSFLNNVTKQCLCTVIQQIHDKAQQRLLMNLVGKQSMMPLKASTTTANSQARVVRSKAQRDKESTVLAQVNNTSPMYDCCMSSESMNVPRWRERSIGAGCETTRISMLKKKNLITR</sequence>
<organism evidence="1 2">
    <name type="scientific">Helianthus annuus</name>
    <name type="common">Common sunflower</name>
    <dbReference type="NCBI Taxonomy" id="4232"/>
    <lineage>
        <taxon>Eukaryota</taxon>
        <taxon>Viridiplantae</taxon>
        <taxon>Streptophyta</taxon>
        <taxon>Embryophyta</taxon>
        <taxon>Tracheophyta</taxon>
        <taxon>Spermatophyta</taxon>
        <taxon>Magnoliopsida</taxon>
        <taxon>eudicotyledons</taxon>
        <taxon>Gunneridae</taxon>
        <taxon>Pentapetalae</taxon>
        <taxon>asterids</taxon>
        <taxon>campanulids</taxon>
        <taxon>Asterales</taxon>
        <taxon>Asteraceae</taxon>
        <taxon>Asteroideae</taxon>
        <taxon>Heliantheae alliance</taxon>
        <taxon>Heliantheae</taxon>
        <taxon>Helianthus</taxon>
    </lineage>
</organism>
<reference evidence="2" key="1">
    <citation type="journal article" date="2017" name="Nature">
        <title>The sunflower genome provides insights into oil metabolism, flowering and Asterid evolution.</title>
        <authorList>
            <person name="Badouin H."/>
            <person name="Gouzy J."/>
            <person name="Grassa C.J."/>
            <person name="Murat F."/>
            <person name="Staton S.E."/>
            <person name="Cottret L."/>
            <person name="Lelandais-Briere C."/>
            <person name="Owens G.L."/>
            <person name="Carrere S."/>
            <person name="Mayjonade B."/>
            <person name="Legrand L."/>
            <person name="Gill N."/>
            <person name="Kane N.C."/>
            <person name="Bowers J.E."/>
            <person name="Hubner S."/>
            <person name="Bellec A."/>
            <person name="Berard A."/>
            <person name="Berges H."/>
            <person name="Blanchet N."/>
            <person name="Boniface M.C."/>
            <person name="Brunel D."/>
            <person name="Catrice O."/>
            <person name="Chaidir N."/>
            <person name="Claudel C."/>
            <person name="Donnadieu C."/>
            <person name="Faraut T."/>
            <person name="Fievet G."/>
            <person name="Helmstetter N."/>
            <person name="King M."/>
            <person name="Knapp S.J."/>
            <person name="Lai Z."/>
            <person name="Le Paslier M.C."/>
            <person name="Lippi Y."/>
            <person name="Lorenzon L."/>
            <person name="Mandel J.R."/>
            <person name="Marage G."/>
            <person name="Marchand G."/>
            <person name="Marquand E."/>
            <person name="Bret-Mestries E."/>
            <person name="Morien E."/>
            <person name="Nambeesan S."/>
            <person name="Nguyen T."/>
            <person name="Pegot-Espagnet P."/>
            <person name="Pouilly N."/>
            <person name="Raftis F."/>
            <person name="Sallet E."/>
            <person name="Schiex T."/>
            <person name="Thomas J."/>
            <person name="Vandecasteele C."/>
            <person name="Vares D."/>
            <person name="Vear F."/>
            <person name="Vautrin S."/>
            <person name="Crespi M."/>
            <person name="Mangin B."/>
            <person name="Burke J.M."/>
            <person name="Salse J."/>
            <person name="Munos S."/>
            <person name="Vincourt P."/>
            <person name="Rieseberg L.H."/>
            <person name="Langlade N.B."/>
        </authorList>
    </citation>
    <scope>NUCLEOTIDE SEQUENCE [LARGE SCALE GENOMIC DNA]</scope>
    <source>
        <strain evidence="2">cv. SF193</strain>
    </source>
</reference>
<dbReference type="SUPFAM" id="SSF47699">
    <property type="entry name" value="Bifunctional inhibitor/lipid-transfer protein/seed storage 2S albumin"/>
    <property type="match status" value="1"/>
</dbReference>
<dbReference type="AlphaFoldDB" id="A0A251T1F3"/>
<keyword evidence="2" id="KW-1185">Reference proteome</keyword>
<dbReference type="EMBL" id="CM007901">
    <property type="protein sequence ID" value="OTG04928.1"/>
    <property type="molecule type" value="Genomic_DNA"/>
</dbReference>
<evidence type="ECO:0000313" key="1">
    <source>
        <dbReference type="EMBL" id="OTG04928.1"/>
    </source>
</evidence>
<name>A0A251T1F3_HELAN</name>
<protein>
    <recommendedName>
        <fullName evidence="3">Bifunctional inhibitor/plant lipid transfer protein/seed storage helical domain-containing protein</fullName>
    </recommendedName>
</protein>